<feature type="transmembrane region" description="Helical" evidence="5">
    <location>
        <begin position="113"/>
        <end position="133"/>
    </location>
</feature>
<keyword evidence="2 5" id="KW-0812">Transmembrane</keyword>
<dbReference type="InterPro" id="IPR008417">
    <property type="entry name" value="BAP29/BAP31"/>
</dbReference>
<evidence type="ECO:0000256" key="4">
    <source>
        <dbReference type="ARBA" id="ARBA00023136"/>
    </source>
</evidence>
<dbReference type="PANTHER" id="PTHR12701">
    <property type="entry name" value="BCR-ASSOCIATED PROTEIN, BAP"/>
    <property type="match status" value="1"/>
</dbReference>
<dbReference type="Pfam" id="PF05529">
    <property type="entry name" value="Bap31"/>
    <property type="match status" value="1"/>
</dbReference>
<keyword evidence="5" id="KW-0653">Protein transport</keyword>
<dbReference type="Proteomes" id="UP001306508">
    <property type="component" value="Unassembled WGS sequence"/>
</dbReference>
<organism evidence="7 8">
    <name type="scientific">Arxiozyma heterogenica</name>
    <dbReference type="NCBI Taxonomy" id="278026"/>
    <lineage>
        <taxon>Eukaryota</taxon>
        <taxon>Fungi</taxon>
        <taxon>Dikarya</taxon>
        <taxon>Ascomycota</taxon>
        <taxon>Saccharomycotina</taxon>
        <taxon>Saccharomycetes</taxon>
        <taxon>Saccharomycetales</taxon>
        <taxon>Saccharomycetaceae</taxon>
        <taxon>Arxiozyma</taxon>
    </lineage>
</organism>
<comment type="caution">
    <text evidence="7">The sequence shown here is derived from an EMBL/GenBank/DDBJ whole genome shotgun (WGS) entry which is preliminary data.</text>
</comment>
<accession>A0AAN7WG91</accession>
<dbReference type="GO" id="GO:0006886">
    <property type="term" value="P:intracellular protein transport"/>
    <property type="evidence" value="ECO:0007669"/>
    <property type="project" value="UniProtKB-UniRule"/>
</dbReference>
<reference evidence="8" key="1">
    <citation type="submission" date="2023-07" db="EMBL/GenBank/DDBJ databases">
        <title>A draft genome of Kazachstania heterogenica Y-27499.</title>
        <authorList>
            <person name="Donic C."/>
            <person name="Kralova J.S."/>
            <person name="Fidel L."/>
            <person name="Ben-Dor S."/>
            <person name="Jung S."/>
        </authorList>
    </citation>
    <scope>NUCLEOTIDE SEQUENCE [LARGE SCALE GENOMIC DNA]</scope>
    <source>
        <strain evidence="8">Y27499</strain>
    </source>
</reference>
<comment type="function">
    <text evidence="5">May play a role in anterograde transport of membrane proteins from the endoplasmic reticulum to the Golgi.</text>
</comment>
<dbReference type="InterPro" id="IPR040463">
    <property type="entry name" value="BAP29/BAP31_N"/>
</dbReference>
<feature type="transmembrane region" description="Helical" evidence="5">
    <location>
        <begin position="47"/>
        <end position="66"/>
    </location>
</feature>
<keyword evidence="8" id="KW-1185">Reference proteome</keyword>
<dbReference type="GO" id="GO:0006888">
    <property type="term" value="P:endoplasmic reticulum to Golgi vesicle-mediated transport"/>
    <property type="evidence" value="ECO:0007669"/>
    <property type="project" value="UniProtKB-UniRule"/>
</dbReference>
<keyword evidence="5" id="KW-0256">Endoplasmic reticulum</keyword>
<dbReference type="GO" id="GO:0005789">
    <property type="term" value="C:endoplasmic reticulum membrane"/>
    <property type="evidence" value="ECO:0007669"/>
    <property type="project" value="UniProtKB-SubCell"/>
</dbReference>
<dbReference type="PANTHER" id="PTHR12701:SF19">
    <property type="entry name" value="ENDOPLASMIC RETICULUM TRANSMEMBRANE PROTEIN 1-RELATED"/>
    <property type="match status" value="1"/>
</dbReference>
<comment type="similarity">
    <text evidence="5">Belongs to the BCAP29/BCAP31 family.</text>
</comment>
<keyword evidence="3 5" id="KW-1133">Transmembrane helix</keyword>
<evidence type="ECO:0000256" key="3">
    <source>
        <dbReference type="ARBA" id="ARBA00022989"/>
    </source>
</evidence>
<evidence type="ECO:0000259" key="6">
    <source>
        <dbReference type="Pfam" id="PF05529"/>
    </source>
</evidence>
<name>A0AAN7WG91_9SACH</name>
<dbReference type="EMBL" id="JAWIZZ010000064">
    <property type="protein sequence ID" value="KAK5773814.1"/>
    <property type="molecule type" value="Genomic_DNA"/>
</dbReference>
<proteinExistence type="inferred from homology"/>
<keyword evidence="5" id="KW-0813">Transport</keyword>
<evidence type="ECO:0000256" key="5">
    <source>
        <dbReference type="RuleBase" id="RU367026"/>
    </source>
</evidence>
<evidence type="ECO:0000313" key="7">
    <source>
        <dbReference type="EMBL" id="KAK5773814.1"/>
    </source>
</evidence>
<dbReference type="AlphaFoldDB" id="A0AAN7WG91"/>
<protein>
    <recommendedName>
        <fullName evidence="5">Endoplasmic reticulum transmembrane protein</fullName>
    </recommendedName>
</protein>
<keyword evidence="4 5" id="KW-0472">Membrane</keyword>
<sequence>MSLYFTLLFAFLILEMCILFFIVLPLPNRIRKLVYNIWNKLSNKQEYRTVSYILWVIVGLLFIDSWKRANVPIHLHFRSSRGDNDVSGSGSTLDDPVTSIQGFATRAYNQRNVYISGFILYFMVVIPSIMSLIKRLIKYQDLIDKKNAGKPEELDKLQTGDKDLDELRDQLRKRQISLDGLRIQISNYEKHFDELVRSNSGNEEDPELKKTN</sequence>
<evidence type="ECO:0000313" key="8">
    <source>
        <dbReference type="Proteomes" id="UP001306508"/>
    </source>
</evidence>
<keyword evidence="5" id="KW-0931">ER-Golgi transport</keyword>
<feature type="domain" description="BAP29/BAP31 transmembrane" evidence="6">
    <location>
        <begin position="1"/>
        <end position="143"/>
    </location>
</feature>
<dbReference type="GO" id="GO:0070973">
    <property type="term" value="P:protein localization to endoplasmic reticulum exit site"/>
    <property type="evidence" value="ECO:0007669"/>
    <property type="project" value="UniProtKB-UniRule"/>
</dbReference>
<evidence type="ECO:0000256" key="1">
    <source>
        <dbReference type="ARBA" id="ARBA00004141"/>
    </source>
</evidence>
<feature type="transmembrane region" description="Helical" evidence="5">
    <location>
        <begin position="6"/>
        <end position="26"/>
    </location>
</feature>
<comment type="subcellular location">
    <subcellularLocation>
        <location evidence="5">Endoplasmic reticulum membrane</location>
        <topology evidence="5">Multi-pass membrane protein</topology>
    </subcellularLocation>
    <subcellularLocation>
        <location evidence="1">Membrane</location>
        <topology evidence="1">Multi-pass membrane protein</topology>
    </subcellularLocation>
</comment>
<gene>
    <name evidence="7" type="ORF">RI543_004870</name>
</gene>
<evidence type="ECO:0000256" key="2">
    <source>
        <dbReference type="ARBA" id="ARBA00022692"/>
    </source>
</evidence>